<proteinExistence type="predicted"/>
<accession>A0A1Y0ILV6</accession>
<evidence type="ECO:0000313" key="1">
    <source>
        <dbReference type="EMBL" id="ARU60304.1"/>
    </source>
</evidence>
<dbReference type="Proteomes" id="UP000195437">
    <property type="component" value="Chromosome"/>
</dbReference>
<dbReference type="KEGG" id="tum:CBW65_03920"/>
<reference evidence="2" key="1">
    <citation type="submission" date="2017-05" db="EMBL/GenBank/DDBJ databases">
        <authorList>
            <person name="Sung H."/>
        </authorList>
    </citation>
    <scope>NUCLEOTIDE SEQUENCE [LARGE SCALE GENOMIC DNA]</scope>
    <source>
        <strain evidence="2">AR23208</strain>
    </source>
</reference>
<dbReference type="EMBL" id="CP021434">
    <property type="protein sequence ID" value="ARU60304.1"/>
    <property type="molecule type" value="Genomic_DNA"/>
</dbReference>
<name>A0A1Y0ILV6_9BACL</name>
<sequence length="114" mass="13085">MISLRSEVKLMAQELFIPRVVRVTMENASDEYPHTIIEEGLLFREGFVISRLEKQVDTGQVTLGVRHVERHENSGYYNGGRGGFLELVFTDSEDLLPDAAELTFVEFMDKYLWG</sequence>
<keyword evidence="2" id="KW-1185">Reference proteome</keyword>
<evidence type="ECO:0000313" key="2">
    <source>
        <dbReference type="Proteomes" id="UP000195437"/>
    </source>
</evidence>
<protein>
    <submittedName>
        <fullName evidence="1">Uncharacterized protein</fullName>
    </submittedName>
</protein>
<gene>
    <name evidence="1" type="ORF">CBW65_03920</name>
</gene>
<organism evidence="1 2">
    <name type="scientific">Tumebacillus avium</name>
    <dbReference type="NCBI Taxonomy" id="1903704"/>
    <lineage>
        <taxon>Bacteria</taxon>
        <taxon>Bacillati</taxon>
        <taxon>Bacillota</taxon>
        <taxon>Bacilli</taxon>
        <taxon>Bacillales</taxon>
        <taxon>Alicyclobacillaceae</taxon>
        <taxon>Tumebacillus</taxon>
    </lineage>
</organism>
<dbReference type="AlphaFoldDB" id="A0A1Y0ILV6"/>